<evidence type="ECO:0000313" key="3">
    <source>
        <dbReference type="Proteomes" id="UP000028547"/>
    </source>
</evidence>
<dbReference type="Proteomes" id="UP000028547">
    <property type="component" value="Unassembled WGS sequence"/>
</dbReference>
<dbReference type="EMBL" id="JPMI01000156">
    <property type="protein sequence ID" value="KFA91195.1"/>
    <property type="molecule type" value="Genomic_DNA"/>
</dbReference>
<organism evidence="2 3">
    <name type="scientific">Archangium violaceum Cb vi76</name>
    <dbReference type="NCBI Taxonomy" id="1406225"/>
    <lineage>
        <taxon>Bacteria</taxon>
        <taxon>Pseudomonadati</taxon>
        <taxon>Myxococcota</taxon>
        <taxon>Myxococcia</taxon>
        <taxon>Myxococcales</taxon>
        <taxon>Cystobacterineae</taxon>
        <taxon>Archangiaceae</taxon>
        <taxon>Archangium</taxon>
    </lineage>
</organism>
<evidence type="ECO:0000256" key="1">
    <source>
        <dbReference type="SAM" id="MobiDB-lite"/>
    </source>
</evidence>
<evidence type="ECO:0000313" key="2">
    <source>
        <dbReference type="EMBL" id="KFA91195.1"/>
    </source>
</evidence>
<dbReference type="RefSeq" id="WP_043399515.1">
    <property type="nucleotide sequence ID" value="NZ_JPMI01000156.1"/>
</dbReference>
<dbReference type="AlphaFoldDB" id="A0A084SRW0"/>
<name>A0A084SRW0_9BACT</name>
<sequence length="84" mass="9066">MATKKKQKPEDIVLFASLETEDDVEVEIAVHAPNRASARQVIAEITRAVTGEDPEEANAGGRIIFSEGPGLPNRPRPKSEEAEG</sequence>
<comment type="caution">
    <text evidence="2">The sequence shown here is derived from an EMBL/GenBank/DDBJ whole genome shotgun (WGS) entry which is preliminary data.</text>
</comment>
<proteinExistence type="predicted"/>
<accession>A0A084SRW0</accession>
<gene>
    <name evidence="2" type="ORF">Q664_23620</name>
</gene>
<feature type="region of interest" description="Disordered" evidence="1">
    <location>
        <begin position="52"/>
        <end position="84"/>
    </location>
</feature>
<protein>
    <submittedName>
        <fullName evidence="2">Uncharacterized protein</fullName>
    </submittedName>
</protein>
<reference evidence="2 3" key="1">
    <citation type="submission" date="2014-07" db="EMBL/GenBank/DDBJ databases">
        <title>Draft Genome Sequence of Gephyronic Acid Producer, Cystobacter violaceus Strain Cb vi76.</title>
        <authorList>
            <person name="Stevens D.C."/>
            <person name="Young J."/>
            <person name="Carmichael R."/>
            <person name="Tan J."/>
            <person name="Taylor R.E."/>
        </authorList>
    </citation>
    <scope>NUCLEOTIDE SEQUENCE [LARGE SCALE GENOMIC DNA]</scope>
    <source>
        <strain evidence="2 3">Cb vi76</strain>
    </source>
</reference>